<protein>
    <submittedName>
        <fullName evidence="1">Kelch repeat-containing protein</fullName>
    </submittedName>
</protein>
<keyword evidence="2" id="KW-1185">Reference proteome</keyword>
<sequence>MKAARVNHTATLLPDGQVIVTGGWNGTDGNLDSSELYNPLSGNFHSELRLSGKTGRRCF</sequence>
<dbReference type="EMBL" id="JBHPBY010000225">
    <property type="protein sequence ID" value="MFC1851794.1"/>
    <property type="molecule type" value="Genomic_DNA"/>
</dbReference>
<name>A0ABV6Z021_UNCC1</name>
<reference evidence="1 2" key="1">
    <citation type="submission" date="2024-09" db="EMBL/GenBank/DDBJ databases">
        <title>Laminarin stimulates single cell rates of sulfate reduction while oxygen inhibits transcriptomic activity in coastal marine sediment.</title>
        <authorList>
            <person name="Lindsay M."/>
            <person name="Orcutt B."/>
            <person name="Emerson D."/>
            <person name="Stepanauskas R."/>
            <person name="D'Angelo T."/>
        </authorList>
    </citation>
    <scope>NUCLEOTIDE SEQUENCE [LARGE SCALE GENOMIC DNA]</scope>
    <source>
        <strain evidence="1">SAG AM-311-K15</strain>
    </source>
</reference>
<dbReference type="Proteomes" id="UP001594351">
    <property type="component" value="Unassembled WGS sequence"/>
</dbReference>
<dbReference type="InterPro" id="IPR011043">
    <property type="entry name" value="Gal_Oxase/kelch_b-propeller"/>
</dbReference>
<evidence type="ECO:0000313" key="1">
    <source>
        <dbReference type="EMBL" id="MFC1851794.1"/>
    </source>
</evidence>
<accession>A0ABV6Z021</accession>
<dbReference type="Gene3D" id="2.130.10.80">
    <property type="entry name" value="Galactose oxidase/kelch, beta-propeller"/>
    <property type="match status" value="1"/>
</dbReference>
<proteinExistence type="predicted"/>
<dbReference type="SUPFAM" id="SSF50965">
    <property type="entry name" value="Galactose oxidase, central domain"/>
    <property type="match status" value="1"/>
</dbReference>
<evidence type="ECO:0000313" key="2">
    <source>
        <dbReference type="Proteomes" id="UP001594351"/>
    </source>
</evidence>
<gene>
    <name evidence="1" type="ORF">ACFL27_16505</name>
</gene>
<dbReference type="InterPro" id="IPR037293">
    <property type="entry name" value="Gal_Oxidase_central_sf"/>
</dbReference>
<organism evidence="1 2">
    <name type="scientific">candidate division CSSED10-310 bacterium</name>
    <dbReference type="NCBI Taxonomy" id="2855610"/>
    <lineage>
        <taxon>Bacteria</taxon>
        <taxon>Bacteria division CSSED10-310</taxon>
    </lineage>
</organism>
<comment type="caution">
    <text evidence="1">The sequence shown here is derived from an EMBL/GenBank/DDBJ whole genome shotgun (WGS) entry which is preliminary data.</text>
</comment>